<dbReference type="InterPro" id="IPR046802">
    <property type="entry name" value="OpcA_G6PD_C"/>
</dbReference>
<dbReference type="Proteomes" id="UP000198929">
    <property type="component" value="Unassembled WGS sequence"/>
</dbReference>
<dbReference type="PANTHER" id="PTHR38658">
    <property type="entry name" value="OXPP CYCLE PROTEIN OPCA-RELATED"/>
    <property type="match status" value="1"/>
</dbReference>
<dbReference type="InterPro" id="IPR046801">
    <property type="entry name" value="OpcA_G6PD_N"/>
</dbReference>
<gene>
    <name evidence="3" type="ORF">SAMN05661109_00364</name>
</gene>
<sequence>MILNLPNTSTGEISKTLLDAQDNFSLATGRVLTLIVVAHADDTLDELLDTVRDASHEHPSRVLVLINHERHAETKIDAQAILAADAGASEMVVMHLYGELTEELASIVTPLLLPDTPIVAWWPTTAPARPAEHPIGKIAQRRITNARHNVSGNALLRLSNGYIPGDSDMMWSRITPWRGIVASALDRYPHEEVLSAEIVGPADNPSVDIAAGWLADRLHVPVTRNSFRPDEEDMRTLFSIRSVTLHRPSGPLVVEVLDERTMRLAVPNQPDSLVAANIRTDAECLAEELRHLDPDIAYEHALNGLAHVNVNY</sequence>
<dbReference type="AlphaFoldDB" id="A0A1H9PJ83"/>
<feature type="domain" description="Glucose-6-phosphate dehydrogenase assembly protein OpcA N-terminal" evidence="1">
    <location>
        <begin position="52"/>
        <end position="149"/>
    </location>
</feature>
<dbReference type="EMBL" id="FOGQ01000001">
    <property type="protein sequence ID" value="SER48150.1"/>
    <property type="molecule type" value="Genomic_DNA"/>
</dbReference>
<evidence type="ECO:0000313" key="3">
    <source>
        <dbReference type="EMBL" id="SER48150.1"/>
    </source>
</evidence>
<accession>A0A1H9PJ83</accession>
<evidence type="ECO:0000259" key="1">
    <source>
        <dbReference type="Pfam" id="PF10128"/>
    </source>
</evidence>
<dbReference type="STRING" id="1121357.SAMN05661109_00364"/>
<name>A0A1H9PJ83_9CORY</name>
<protein>
    <submittedName>
        <fullName evidence="3">Glucose-6-phosphate dehydrogenase assembly protein OpcA</fullName>
    </submittedName>
</protein>
<organism evidence="3 4">
    <name type="scientific">Corynebacterium cystitidis DSM 20524</name>
    <dbReference type="NCBI Taxonomy" id="1121357"/>
    <lineage>
        <taxon>Bacteria</taxon>
        <taxon>Bacillati</taxon>
        <taxon>Actinomycetota</taxon>
        <taxon>Actinomycetes</taxon>
        <taxon>Mycobacteriales</taxon>
        <taxon>Corynebacteriaceae</taxon>
        <taxon>Corynebacterium</taxon>
    </lineage>
</organism>
<dbReference type="Pfam" id="PF20171">
    <property type="entry name" value="OpcA_G6PD_C"/>
    <property type="match status" value="1"/>
</dbReference>
<dbReference type="RefSeq" id="WP_092255258.1">
    <property type="nucleotide sequence ID" value="NZ_CP047199.1"/>
</dbReference>
<evidence type="ECO:0000313" key="4">
    <source>
        <dbReference type="Proteomes" id="UP000198929"/>
    </source>
</evidence>
<dbReference type="Pfam" id="PF10128">
    <property type="entry name" value="OpcA_G6PD_assem"/>
    <property type="match status" value="1"/>
</dbReference>
<proteinExistence type="predicted"/>
<dbReference type="PANTHER" id="PTHR38658:SF1">
    <property type="entry name" value="OXPP CYCLE PROTEIN OPCA-RELATED"/>
    <property type="match status" value="1"/>
</dbReference>
<reference evidence="4" key="1">
    <citation type="submission" date="2016-10" db="EMBL/GenBank/DDBJ databases">
        <authorList>
            <person name="Varghese N."/>
            <person name="Submissions S."/>
        </authorList>
    </citation>
    <scope>NUCLEOTIDE SEQUENCE [LARGE SCALE GENOMIC DNA]</scope>
    <source>
        <strain evidence="4">DSM 20524</strain>
    </source>
</reference>
<dbReference type="InterPro" id="IPR004555">
    <property type="entry name" value="G6PDH_assembly_OpcA"/>
</dbReference>
<feature type="domain" description="Glucose-6-phosphate dehydrogenase assembly protein OpcA C-terminal" evidence="2">
    <location>
        <begin position="164"/>
        <end position="302"/>
    </location>
</feature>
<keyword evidence="4" id="KW-1185">Reference proteome</keyword>
<evidence type="ECO:0000259" key="2">
    <source>
        <dbReference type="Pfam" id="PF20171"/>
    </source>
</evidence>